<reference evidence="1" key="1">
    <citation type="submission" date="2020-08" db="EMBL/GenBank/DDBJ databases">
        <title>Plant Genome Project.</title>
        <authorList>
            <person name="Zhang R.-G."/>
        </authorList>
    </citation>
    <scope>NUCLEOTIDE SEQUENCE</scope>
    <source>
        <strain evidence="1">WSP0</strain>
        <tissue evidence="1">Leaf</tissue>
    </source>
</reference>
<dbReference type="EMBL" id="JACTNZ010000010">
    <property type="protein sequence ID" value="KAG5527534.1"/>
    <property type="molecule type" value="Genomic_DNA"/>
</dbReference>
<sequence length="100" mass="11332">MKWRGGWLEGKFYAIKRLQQERSLRLLNPPSLMSSALDYARKYAAAPGAPAAQPLILRYRLGTSSGVYNREEMQFVSNHLEQPIPIPQVGQPRVLPADMH</sequence>
<keyword evidence="2" id="KW-1185">Reference proteome</keyword>
<dbReference type="AlphaFoldDB" id="A0AAV6IKJ1"/>
<proteinExistence type="predicted"/>
<accession>A0AAV6IKJ1</accession>
<protein>
    <submittedName>
        <fullName evidence="1">Uncharacterized protein</fullName>
    </submittedName>
</protein>
<gene>
    <name evidence="1" type="ORF">RHGRI_028441</name>
</gene>
<evidence type="ECO:0000313" key="1">
    <source>
        <dbReference type="EMBL" id="KAG5527534.1"/>
    </source>
</evidence>
<evidence type="ECO:0000313" key="2">
    <source>
        <dbReference type="Proteomes" id="UP000823749"/>
    </source>
</evidence>
<name>A0AAV6IKJ1_9ERIC</name>
<comment type="caution">
    <text evidence="1">The sequence shown here is derived from an EMBL/GenBank/DDBJ whole genome shotgun (WGS) entry which is preliminary data.</text>
</comment>
<dbReference type="Proteomes" id="UP000823749">
    <property type="component" value="Chromosome 10"/>
</dbReference>
<organism evidence="1 2">
    <name type="scientific">Rhododendron griersonianum</name>
    <dbReference type="NCBI Taxonomy" id="479676"/>
    <lineage>
        <taxon>Eukaryota</taxon>
        <taxon>Viridiplantae</taxon>
        <taxon>Streptophyta</taxon>
        <taxon>Embryophyta</taxon>
        <taxon>Tracheophyta</taxon>
        <taxon>Spermatophyta</taxon>
        <taxon>Magnoliopsida</taxon>
        <taxon>eudicotyledons</taxon>
        <taxon>Gunneridae</taxon>
        <taxon>Pentapetalae</taxon>
        <taxon>asterids</taxon>
        <taxon>Ericales</taxon>
        <taxon>Ericaceae</taxon>
        <taxon>Ericoideae</taxon>
        <taxon>Rhodoreae</taxon>
        <taxon>Rhododendron</taxon>
    </lineage>
</organism>